<gene>
    <name evidence="2" type="ORF">FMM72_16195</name>
</gene>
<evidence type="ECO:0000313" key="2">
    <source>
        <dbReference type="EMBL" id="NDO40729.1"/>
    </source>
</evidence>
<sequence>MELTFQAATPAERLYTEGQSTQIAGQTGYIGHLRADMGADGKGFFQTWRCHRGDMDTEEFHQELESVLNTLVGDGQYGGFLKSRDAMRDFCQEHPESGFNEGFDFGFRADTAQYSYLIRLNTYSDEKNLSICCYRRNSLDRHMKQAEKGIRFITPHYEEKFRIADGDMVRIKCWDGRELDHVCRYIDDCHVEIGKGWDNLFHICQFAEMMERNGNSVIPLRNSLPLVCYGKVPEKKAIVMFVRGSDNWRSAHFVTKGRTSQKLVDELNSEMGVTKAQAAAMLAGATQGWAAPAADPKNYDEQGQPIKSRRPDRGDAR</sequence>
<organism evidence="2 3">
    <name type="scientific">Anaerotruncus colihominis</name>
    <dbReference type="NCBI Taxonomy" id="169435"/>
    <lineage>
        <taxon>Bacteria</taxon>
        <taxon>Bacillati</taxon>
        <taxon>Bacillota</taxon>
        <taxon>Clostridia</taxon>
        <taxon>Eubacteriales</taxon>
        <taxon>Oscillospiraceae</taxon>
        <taxon>Anaerotruncus</taxon>
    </lineage>
</organism>
<name>A0A845SUI1_9FIRM</name>
<feature type="region of interest" description="Disordered" evidence="1">
    <location>
        <begin position="291"/>
        <end position="317"/>
    </location>
</feature>
<proteinExistence type="predicted"/>
<evidence type="ECO:0000256" key="1">
    <source>
        <dbReference type="SAM" id="MobiDB-lite"/>
    </source>
</evidence>
<dbReference type="AlphaFoldDB" id="A0A845SUI1"/>
<protein>
    <submittedName>
        <fullName evidence="2">Uncharacterized protein</fullName>
    </submittedName>
</protein>
<accession>A0A845SUI1</accession>
<reference evidence="2 3" key="1">
    <citation type="submission" date="2019-06" db="EMBL/GenBank/DDBJ databases">
        <title>Draft genome sequences of 15 bacterial species constituting the stable defined intestinal microbiota of the GM15 gnotobiotic mouse model.</title>
        <authorList>
            <person name="Elie C."/>
            <person name="Mathieu A."/>
            <person name="Saliou A."/>
            <person name="Darnaud M."/>
            <person name="Leulier F."/>
            <person name="Tamellini A."/>
        </authorList>
    </citation>
    <scope>NUCLEOTIDE SEQUENCE [LARGE SCALE GENOMIC DNA]</scope>
    <source>
        <strain evidence="2 3">JM4-15</strain>
    </source>
</reference>
<dbReference type="EMBL" id="VIQT01000024">
    <property type="protein sequence ID" value="NDO40729.1"/>
    <property type="molecule type" value="Genomic_DNA"/>
</dbReference>
<evidence type="ECO:0000313" key="3">
    <source>
        <dbReference type="Proteomes" id="UP000462501"/>
    </source>
</evidence>
<dbReference type="Proteomes" id="UP000462501">
    <property type="component" value="Unassembled WGS sequence"/>
</dbReference>
<dbReference type="RefSeq" id="WP_162221996.1">
    <property type="nucleotide sequence ID" value="NZ_JANJZM010000020.1"/>
</dbReference>
<comment type="caution">
    <text evidence="2">The sequence shown here is derived from an EMBL/GenBank/DDBJ whole genome shotgun (WGS) entry which is preliminary data.</text>
</comment>